<proteinExistence type="predicted"/>
<feature type="compositionally biased region" description="Acidic residues" evidence="1">
    <location>
        <begin position="532"/>
        <end position="546"/>
    </location>
</feature>
<reference evidence="2" key="1">
    <citation type="submission" date="2021-02" db="EMBL/GenBank/DDBJ databases">
        <title>Psilocybe cubensis genome.</title>
        <authorList>
            <person name="Mckernan K.J."/>
            <person name="Crawford S."/>
            <person name="Trippe A."/>
            <person name="Kane L.T."/>
            <person name="Mclaughlin S."/>
        </authorList>
    </citation>
    <scope>NUCLEOTIDE SEQUENCE [LARGE SCALE GENOMIC DNA]</scope>
    <source>
        <strain evidence="2">MGC-MH-2018</strain>
    </source>
</reference>
<accession>A0A8H8CJT8</accession>
<name>A0A8H8CJT8_PSICU</name>
<comment type="caution">
    <text evidence="2">The sequence shown here is derived from an EMBL/GenBank/DDBJ whole genome shotgun (WGS) entry which is preliminary data.</text>
</comment>
<evidence type="ECO:0000313" key="2">
    <source>
        <dbReference type="EMBL" id="KAG5169127.1"/>
    </source>
</evidence>
<protein>
    <submittedName>
        <fullName evidence="2">Uncharacterized protein</fullName>
    </submittedName>
</protein>
<dbReference type="AlphaFoldDB" id="A0A8H8CJT8"/>
<organism evidence="2">
    <name type="scientific">Psilocybe cubensis</name>
    <name type="common">Psychedelic mushroom</name>
    <name type="synonym">Stropharia cubensis</name>
    <dbReference type="NCBI Taxonomy" id="181762"/>
    <lineage>
        <taxon>Eukaryota</taxon>
        <taxon>Fungi</taxon>
        <taxon>Dikarya</taxon>
        <taxon>Basidiomycota</taxon>
        <taxon>Agaricomycotina</taxon>
        <taxon>Agaricomycetes</taxon>
        <taxon>Agaricomycetidae</taxon>
        <taxon>Agaricales</taxon>
        <taxon>Agaricineae</taxon>
        <taxon>Strophariaceae</taxon>
        <taxon>Psilocybe</taxon>
    </lineage>
</organism>
<feature type="region of interest" description="Disordered" evidence="1">
    <location>
        <begin position="517"/>
        <end position="546"/>
    </location>
</feature>
<gene>
    <name evidence="2" type="ORF">JR316_005683</name>
</gene>
<feature type="compositionally biased region" description="Polar residues" evidence="1">
    <location>
        <begin position="517"/>
        <end position="527"/>
    </location>
</feature>
<sequence length="569" mass="64230">MTRRPPITCASTVIGDTEVLQEPHSSPPASHHIDHNAHVLVREGSFESEDGFPEVTEDGHERMSPSALIAHRYRLSTQKESLRMQISTTAYQISSERPVADTWSRSVTFEDEVEDKDRKLKQRLEESSIVRHILCNIPPTIIDHTEQSVDILEDNARHSVLEHFRRTPHTIVLDSFRPTSYPHIVITPPPDTWENSAYNNRINPQNIASLSVPPLYLTTCRTATYEEWKFNAPWPKIVLQGLAQHLWRLIGFYVVMLTYICEYIDNIRKSRVDPKTMVPQKVFSPSAFQEYVNHTNDERNHPMTKAAMDVTHRLLLRLEAIKASSIATEWRSRYDDPQFLASVDRRFSWQWNDPADPIFHHLGPRPVNVTVIHSTFPCSAPHIVIHGTEPNDPWTLWGNSTGVQDCAYGNALVVISTKTKGVPLAYINTPGDETDSYSSILASPDHDEFGVSEDGSSFCSNTSGPGTPTELQRVGSGFFSEAIDEDLVKCRYESYSAYISGLHNDIAINTAEDDPNSLYTPSHTSSGKFYIADDDDEDEDEGPPEYDEWYISIANRTGLTEQTGTDLST</sequence>
<evidence type="ECO:0000256" key="1">
    <source>
        <dbReference type="SAM" id="MobiDB-lite"/>
    </source>
</evidence>
<dbReference type="EMBL" id="JAFIQS010000005">
    <property type="protein sequence ID" value="KAG5169127.1"/>
    <property type="molecule type" value="Genomic_DNA"/>
</dbReference>